<dbReference type="Pfam" id="PF00109">
    <property type="entry name" value="ketoacyl-synt"/>
    <property type="match status" value="2"/>
</dbReference>
<comment type="similarity">
    <text evidence="1">Belongs to the thiolase-like superfamily. Beta-ketoacyl-ACP synthases family.</text>
</comment>
<dbReference type="InterPro" id="IPR001227">
    <property type="entry name" value="Ac_transferase_dom_sf"/>
</dbReference>
<dbReference type="STRING" id="128403.WA1_19235"/>
<organism evidence="4 5">
    <name type="scientific">Scytonema hofmannii PCC 7110</name>
    <dbReference type="NCBI Taxonomy" id="128403"/>
    <lineage>
        <taxon>Bacteria</taxon>
        <taxon>Bacillati</taxon>
        <taxon>Cyanobacteriota</taxon>
        <taxon>Cyanophyceae</taxon>
        <taxon>Nostocales</taxon>
        <taxon>Scytonemataceae</taxon>
        <taxon>Scytonema</taxon>
    </lineage>
</organism>
<protein>
    <submittedName>
        <fullName evidence="4">Beta-ketoacyl synthase</fullName>
    </submittedName>
</protein>
<dbReference type="CDD" id="cd00833">
    <property type="entry name" value="PKS"/>
    <property type="match status" value="2"/>
</dbReference>
<dbReference type="RefSeq" id="WP_017741944.1">
    <property type="nucleotide sequence ID" value="NZ_KQ976354.1"/>
</dbReference>
<feature type="domain" description="Ketosynthase family 3 (KS3)" evidence="3">
    <location>
        <begin position="464"/>
        <end position="938"/>
    </location>
</feature>
<feature type="compositionally biased region" description="Polar residues" evidence="2">
    <location>
        <begin position="1474"/>
        <end position="1511"/>
    </location>
</feature>
<dbReference type="InterPro" id="IPR052568">
    <property type="entry name" value="PKS-FAS_Synthase"/>
</dbReference>
<dbReference type="EMBL" id="ANNX02000020">
    <property type="protein sequence ID" value="KYC42131.1"/>
    <property type="molecule type" value="Genomic_DNA"/>
</dbReference>
<dbReference type="SUPFAM" id="SSF52151">
    <property type="entry name" value="FabD/lysophospholipase-like"/>
    <property type="match status" value="1"/>
</dbReference>
<dbReference type="Pfam" id="PF02801">
    <property type="entry name" value="Ketoacyl-synt_C"/>
    <property type="match status" value="2"/>
</dbReference>
<proteinExistence type="inferred from homology"/>
<dbReference type="GO" id="GO:0016746">
    <property type="term" value="F:acyltransferase activity"/>
    <property type="evidence" value="ECO:0007669"/>
    <property type="project" value="InterPro"/>
</dbReference>
<dbReference type="PANTHER" id="PTHR43074:SF1">
    <property type="entry name" value="BETA-KETOACYL SYNTHASE FAMILY PROTEIN-RELATED"/>
    <property type="match status" value="1"/>
</dbReference>
<dbReference type="InterPro" id="IPR014031">
    <property type="entry name" value="Ketoacyl_synth_C"/>
</dbReference>
<dbReference type="InterPro" id="IPR014030">
    <property type="entry name" value="Ketoacyl_synth_N"/>
</dbReference>
<gene>
    <name evidence="4" type="ORF">WA1_19235</name>
</gene>
<keyword evidence="5" id="KW-1185">Reference proteome</keyword>
<comment type="caution">
    <text evidence="4">The sequence shown here is derived from an EMBL/GenBank/DDBJ whole genome shotgun (WGS) entry which is preliminary data.</text>
</comment>
<sequence>MEKIAIVGFSCLFPEAKNSEEFWQNLIQQKDSTSFVTTQEIGVDPQVFYDPAKGQADKFYSLQGGFIRNFQFDSTGYKLPAEFLQSLDNTFKWSLDTAKQALQHSGYLGNEAILAKCGIILGALSLPTQFSNKIFAPIYQQVLSPAIKELLQCQNFDFTSPNEPAKVSAHNAMISGLPAAIVAQALALSNIHLCIDAACSSPLYAAKLASHYLRTHKADLMLAGGISCSDPLFIRMLFSGIQGYPEDNDLSRPLDKSSRGLITADGVGMVVLKRYSDAVKDGDRIYATISGTGLSNDGRGKHLLSPSSKGQILAFERAYKEAQISPKDIDYMECHATGTLLGDTTEFNSVETFFGKHQATPLVGSVKGNVGHLLVAAGSVSLIKALLSMSKGVIPPTINISDPIGTENNVIAPQRIVTSTTDWPNKTPVKRAAISAFGFGGTNAHMILEQGENSPSSPTPPTPVAKVAIVGMDAFFGSCNGLDAFDRSIYDGTQNFIPLPSNRWHGIEDRQDLLQQYGLPEGKAPVGAYIQDLELDTLSYKIPPNELAKLNPQQLLLLKVADRALKDAGLKEGGNVAVLIAAETEFSVHQLQQRWNLSWQIKEGLATGGISLPEDKLAQLENITKDAVHHPVEIAEYLSYISNIMASRISSLWDFTGPTFTVTAGENSTFKVLEIAQMLLSAGEVDAVLIGAVDLAGGLENVLLRSKLAPVNTGTNTLSYDQKANGWIVGEGAGAVVLKRHDTAKKDNDRIYAVVDAVGFGTAPCSRRTQIEEQNISVHQRSSAVRITSLDAGTVSQACQEAFQMAGIKPTDVEYLEVYGSGISQEDEAEIKGLIQAYPAGENNLSCAIGSVKANIGHTYVASGMASLIKTALCLYHKYIPATPKWSGVKNQEVWQGSPFYVSAESRPWFLGKDAKKRVAAINNMGMDGTYAHIILSDEPEQQQHNSRYLQQMPYYLFPIVGCDRTELLQQVNALQTTIDNSHSLAAVARQSFLEFQKHSEANYALAILGRNKNELAREMESAVKGVNKAFESGEDWQTPAGSYFTAKPLGKKGGIAYVYPAAVNSYLGIGRTLFRLFPRVHGDTVIKSLFSLFAEVSQLVFPRSLNKLSTKQLESLEKQLLNNALAIFETDMAFARLITTIVRDDFRVKPKYVFGYSLGETSMMTAMGVWSNFSEGINAFHSSPLFADRIAGPKNAVREHWGLPKTPSSNDDFWSTYLLMASPSQVQECLKHENRVYLTQINTPEEVLISGDSLCCQRVIKTLGCNAFRAPFNHAIHCEPMQSEYEEVVRVNTLPSHNIPGIAFYSSAEYEPIPLESHAIARSLAKGLCQPLDFPRLVNRVYDDGARIFIEAGSGNVCSRWIDKILENKEHITIPLNRRGIDDHASIIRALGKLLSHQVAVDLSLLYGETSEASSQRKPTVKTLTLGRATPIGEIPQEKVPQGNRIVASILTDENRKIFQNAARKLPPRIDTKQQQNKPQSTESESRNYPKTTIPNQPPASNIHNIITPSIPQPEKLNMKNAPNNSFEPKKRVQSGEQKTTQEIVSHRTLSTPNNIQQLSHITTQRYPNKTQYEKLSNNNFIVHQTHAKFLKSRHQFSQQMSEIIQLQLTCVENLLNS</sequence>
<keyword evidence="1" id="KW-0808">Transferase</keyword>
<dbReference type="OrthoDB" id="499075at2"/>
<accession>A0A139XBR1</accession>
<dbReference type="PANTHER" id="PTHR43074">
    <property type="entry name" value="OMEGA-3 POLYUNSATURATED FATTY ACID SYNTHASE PFAB-RELATED"/>
    <property type="match status" value="1"/>
</dbReference>
<dbReference type="SUPFAM" id="SSF53901">
    <property type="entry name" value="Thiolase-like"/>
    <property type="match status" value="4"/>
</dbReference>
<reference evidence="4 5" key="1">
    <citation type="journal article" date="2013" name="Genome Biol. Evol.">
        <title>Genomes of Stigonematalean cyanobacteria (subsection V) and the evolution of oxygenic photosynthesis from prokaryotes to plastids.</title>
        <authorList>
            <person name="Dagan T."/>
            <person name="Roettger M."/>
            <person name="Stucken K."/>
            <person name="Landan G."/>
            <person name="Koch R."/>
            <person name="Major P."/>
            <person name="Gould S.B."/>
            <person name="Goremykin V.V."/>
            <person name="Rippka R."/>
            <person name="Tandeau de Marsac N."/>
            <person name="Gugger M."/>
            <person name="Lockhart P.J."/>
            <person name="Allen J.F."/>
            <person name="Brune I."/>
            <person name="Maus I."/>
            <person name="Puhler A."/>
            <person name="Martin W.F."/>
        </authorList>
    </citation>
    <scope>NUCLEOTIDE SEQUENCE [LARGE SCALE GENOMIC DNA]</scope>
    <source>
        <strain evidence="4 5">PCC 7110</strain>
    </source>
</reference>
<evidence type="ECO:0000313" key="4">
    <source>
        <dbReference type="EMBL" id="KYC42131.1"/>
    </source>
</evidence>
<feature type="domain" description="Ketosynthase family 3 (KS3)" evidence="3">
    <location>
        <begin position="1"/>
        <end position="450"/>
    </location>
</feature>
<evidence type="ECO:0000256" key="1">
    <source>
        <dbReference type="RuleBase" id="RU003694"/>
    </source>
</evidence>
<dbReference type="InterPro" id="IPR014181">
    <property type="entry name" value="Omega3_polyunsat_FA_synth-like"/>
</dbReference>
<feature type="region of interest" description="Disordered" evidence="2">
    <location>
        <begin position="1464"/>
        <end position="1540"/>
    </location>
</feature>
<dbReference type="InterPro" id="IPR016035">
    <property type="entry name" value="Acyl_Trfase/lysoPLipase"/>
</dbReference>
<evidence type="ECO:0000313" key="5">
    <source>
        <dbReference type="Proteomes" id="UP000076925"/>
    </source>
</evidence>
<dbReference type="Gene3D" id="3.40.366.10">
    <property type="entry name" value="Malonyl-Coenzyme A Acyl Carrier Protein, domain 2"/>
    <property type="match status" value="2"/>
</dbReference>
<evidence type="ECO:0000259" key="3">
    <source>
        <dbReference type="PROSITE" id="PS52004"/>
    </source>
</evidence>
<dbReference type="Gene3D" id="3.40.47.10">
    <property type="match status" value="2"/>
</dbReference>
<dbReference type="InterPro" id="IPR014043">
    <property type="entry name" value="Acyl_transferase_dom"/>
</dbReference>
<evidence type="ECO:0000256" key="2">
    <source>
        <dbReference type="SAM" id="MobiDB-lite"/>
    </source>
</evidence>
<dbReference type="InterPro" id="IPR020841">
    <property type="entry name" value="PKS_Beta-ketoAc_synthase_dom"/>
</dbReference>
<dbReference type="Proteomes" id="UP000076925">
    <property type="component" value="Unassembled WGS sequence"/>
</dbReference>
<dbReference type="PROSITE" id="PS52004">
    <property type="entry name" value="KS3_2"/>
    <property type="match status" value="2"/>
</dbReference>
<name>A0A139XBR1_9CYAN</name>
<dbReference type="NCBIfam" id="TIGR02816">
    <property type="entry name" value="pfaB_fam"/>
    <property type="match status" value="1"/>
</dbReference>
<dbReference type="Gene3D" id="3.30.70.3290">
    <property type="match status" value="1"/>
</dbReference>
<dbReference type="SMART" id="SM00825">
    <property type="entry name" value="PKS_KS"/>
    <property type="match status" value="1"/>
</dbReference>
<dbReference type="SMART" id="SM00827">
    <property type="entry name" value="PKS_AT"/>
    <property type="match status" value="1"/>
</dbReference>
<dbReference type="InterPro" id="IPR016039">
    <property type="entry name" value="Thiolase-like"/>
</dbReference>